<dbReference type="InterPro" id="IPR029065">
    <property type="entry name" value="Enolase_C-like"/>
</dbReference>
<comment type="caution">
    <text evidence="5">The sequence shown here is derived from an EMBL/GenBank/DDBJ whole genome shotgun (WGS) entry which is preliminary data.</text>
</comment>
<evidence type="ECO:0000313" key="5">
    <source>
        <dbReference type="EMBL" id="PWW28247.1"/>
    </source>
</evidence>
<keyword evidence="3 5" id="KW-0413">Isomerase</keyword>
<dbReference type="EMBL" id="QGTW01000006">
    <property type="protein sequence ID" value="PWW28247.1"/>
    <property type="molecule type" value="Genomic_DNA"/>
</dbReference>
<evidence type="ECO:0000313" key="6">
    <source>
        <dbReference type="Proteomes" id="UP000247150"/>
    </source>
</evidence>
<dbReference type="SFLD" id="SFLDS00001">
    <property type="entry name" value="Enolase"/>
    <property type="match status" value="1"/>
</dbReference>
<dbReference type="InterPro" id="IPR036849">
    <property type="entry name" value="Enolase-like_C_sf"/>
</dbReference>
<dbReference type="Gene3D" id="3.30.390.10">
    <property type="entry name" value="Enolase-like, N-terminal domain"/>
    <property type="match status" value="1"/>
</dbReference>
<evidence type="ECO:0000259" key="4">
    <source>
        <dbReference type="SMART" id="SM00922"/>
    </source>
</evidence>
<evidence type="ECO:0000256" key="2">
    <source>
        <dbReference type="ARBA" id="ARBA00022723"/>
    </source>
</evidence>
<dbReference type="SUPFAM" id="SSF54826">
    <property type="entry name" value="Enolase N-terminal domain-like"/>
    <property type="match status" value="1"/>
</dbReference>
<dbReference type="AlphaFoldDB" id="A0A2V2ZWC5"/>
<sequence>MELRTLESVTTTINLYFRPMLIGLDSENLHHINRVLNQQIKGGLTVGQPIAKAAVNMALYDLIGKQNNKSLARLWHSKPKSTIELSYLISTESPDEAARKARFAHENGYKGLDVKIGFDLKQDLEIVDAVKHTAPNLYFRVDANQGYSFSNAVKAAKHFEKIGVDIFEQPLKANDLLGHAQLRRKTSVPIALDESIWTAADLIQAVRFEACDTAVIKLTKMAGLTGARRCGEIGREAGLELVGGGLTESTLGLSASAHLFNYLEIETPVDQNGPMFLFDDPVEEGPRIEESTVHLTDGAGIGCKVNSSKLEKYKVE</sequence>
<dbReference type="InterPro" id="IPR013341">
    <property type="entry name" value="Mandelate_racemase_N_dom"/>
</dbReference>
<accession>A0A2V2ZWC5</accession>
<dbReference type="SUPFAM" id="SSF51604">
    <property type="entry name" value="Enolase C-terminal domain-like"/>
    <property type="match status" value="1"/>
</dbReference>
<keyword evidence="2" id="KW-0479">Metal-binding</keyword>
<dbReference type="InterPro" id="IPR029017">
    <property type="entry name" value="Enolase-like_N"/>
</dbReference>
<dbReference type="Gene3D" id="3.20.20.120">
    <property type="entry name" value="Enolase-like C-terminal domain"/>
    <property type="match status" value="1"/>
</dbReference>
<protein>
    <submittedName>
        <fullName evidence="5">Muconate cycloisomerase</fullName>
    </submittedName>
</protein>
<evidence type="ECO:0000256" key="3">
    <source>
        <dbReference type="ARBA" id="ARBA00023235"/>
    </source>
</evidence>
<name>A0A2V2ZWC5_9BACI</name>
<evidence type="ECO:0000256" key="1">
    <source>
        <dbReference type="ARBA" id="ARBA00008031"/>
    </source>
</evidence>
<reference evidence="5 6" key="1">
    <citation type="submission" date="2018-05" db="EMBL/GenBank/DDBJ databases">
        <title>Freshwater and sediment microbial communities from various areas in North America, analyzing microbe dynamics in response to fracking.</title>
        <authorList>
            <person name="Lamendella R."/>
        </authorList>
    </citation>
    <scope>NUCLEOTIDE SEQUENCE [LARGE SCALE GENOMIC DNA]</scope>
    <source>
        <strain evidence="5 6">15_TX</strain>
    </source>
</reference>
<dbReference type="SMART" id="SM00922">
    <property type="entry name" value="MR_MLE"/>
    <property type="match status" value="1"/>
</dbReference>
<comment type="similarity">
    <text evidence="1">Belongs to the mandelate racemase/muconate lactonizing enzyme family.</text>
</comment>
<dbReference type="InterPro" id="IPR013342">
    <property type="entry name" value="Mandelate_racemase_C"/>
</dbReference>
<dbReference type="GO" id="GO:0016854">
    <property type="term" value="F:racemase and epimerase activity"/>
    <property type="evidence" value="ECO:0007669"/>
    <property type="project" value="UniProtKB-ARBA"/>
</dbReference>
<organism evidence="5 6">
    <name type="scientific">Cytobacillus oceanisediminis</name>
    <dbReference type="NCBI Taxonomy" id="665099"/>
    <lineage>
        <taxon>Bacteria</taxon>
        <taxon>Bacillati</taxon>
        <taxon>Bacillota</taxon>
        <taxon>Bacilli</taxon>
        <taxon>Bacillales</taxon>
        <taxon>Bacillaceae</taxon>
        <taxon>Cytobacillus</taxon>
    </lineage>
</organism>
<gene>
    <name evidence="5" type="ORF">DFO73_10662</name>
</gene>
<dbReference type="PANTHER" id="PTHR48073:SF2">
    <property type="entry name" value="O-SUCCINYLBENZOATE SYNTHASE"/>
    <property type="match status" value="1"/>
</dbReference>
<proteinExistence type="inferred from homology"/>
<feature type="domain" description="Mandelate racemase/muconate lactonizing enzyme C-terminal" evidence="4">
    <location>
        <begin position="94"/>
        <end position="189"/>
    </location>
</feature>
<dbReference type="PANTHER" id="PTHR48073">
    <property type="entry name" value="O-SUCCINYLBENZOATE SYNTHASE-RELATED"/>
    <property type="match status" value="1"/>
</dbReference>
<dbReference type="Proteomes" id="UP000247150">
    <property type="component" value="Unassembled WGS sequence"/>
</dbReference>
<dbReference type="SFLD" id="SFLDG00180">
    <property type="entry name" value="muconate_cycloisomerase"/>
    <property type="match status" value="1"/>
</dbReference>
<dbReference type="GO" id="GO:0046872">
    <property type="term" value="F:metal ion binding"/>
    <property type="evidence" value="ECO:0007669"/>
    <property type="project" value="UniProtKB-KW"/>
</dbReference>
<dbReference type="Pfam" id="PF13378">
    <property type="entry name" value="MR_MLE_C"/>
    <property type="match status" value="1"/>
</dbReference>
<dbReference type="Pfam" id="PF02746">
    <property type="entry name" value="MR_MLE_N"/>
    <property type="match status" value="1"/>
</dbReference>